<comment type="caution">
    <text evidence="2">The sequence shown here is derived from an EMBL/GenBank/DDBJ whole genome shotgun (WGS) entry which is preliminary data.</text>
</comment>
<reference evidence="2" key="1">
    <citation type="thesis" date="2020" institute="ProQuest LLC" country="789 East Eisenhower Parkway, Ann Arbor, MI, USA">
        <title>Comparative Genomics and Chromosome Evolution.</title>
        <authorList>
            <person name="Mudd A.B."/>
        </authorList>
    </citation>
    <scope>NUCLEOTIDE SEQUENCE</scope>
    <source>
        <strain evidence="2">237g6f4</strain>
        <tissue evidence="2">Blood</tissue>
    </source>
</reference>
<organism evidence="2 3">
    <name type="scientific">Engystomops pustulosus</name>
    <name type="common">Tungara frog</name>
    <name type="synonym">Physalaemus pustulosus</name>
    <dbReference type="NCBI Taxonomy" id="76066"/>
    <lineage>
        <taxon>Eukaryota</taxon>
        <taxon>Metazoa</taxon>
        <taxon>Chordata</taxon>
        <taxon>Craniata</taxon>
        <taxon>Vertebrata</taxon>
        <taxon>Euteleostomi</taxon>
        <taxon>Amphibia</taxon>
        <taxon>Batrachia</taxon>
        <taxon>Anura</taxon>
        <taxon>Neobatrachia</taxon>
        <taxon>Hyloidea</taxon>
        <taxon>Leptodactylidae</taxon>
        <taxon>Leiuperinae</taxon>
        <taxon>Engystomops</taxon>
    </lineage>
</organism>
<feature type="region of interest" description="Disordered" evidence="1">
    <location>
        <begin position="116"/>
        <end position="201"/>
    </location>
</feature>
<feature type="compositionally biased region" description="Polar residues" evidence="1">
    <location>
        <begin position="74"/>
        <end position="93"/>
    </location>
</feature>
<name>A0AAV7AL63_ENGPU</name>
<evidence type="ECO:0000256" key="1">
    <source>
        <dbReference type="SAM" id="MobiDB-lite"/>
    </source>
</evidence>
<sequence>MSPKLKNGTAPKPVKSDDEKTPPSLRNRALPPTPKNLQANAPAADEVDPLYDSPNEIKERQEETHQGDHPRDGSNLTNISQTISKTIPENQAGQKLEVVNPLYASTIEVKVIPSSIGMKSEPPTYETIERTSNSTGEANETTSNPSGEANETTYNPGGETNETTSNPNREANETTSNPIREAIETTSNPIGKASQKDGVSKTRVVNEPIYAVVHKDPSVKKKPPPLTLGEENNIANDQKVDFVPSLHTTQMPQSPSQILDSMLSNLKSKGKKSSPPSKEVITVMVGPEVPPPIPEKLFDIESELEQSTIEDDTKISRDLLA</sequence>
<dbReference type="Proteomes" id="UP000824782">
    <property type="component" value="Unassembled WGS sequence"/>
</dbReference>
<dbReference type="EMBL" id="WNYA01000007">
    <property type="protein sequence ID" value="KAG8561971.1"/>
    <property type="molecule type" value="Genomic_DNA"/>
</dbReference>
<accession>A0AAV7AL63</accession>
<dbReference type="AlphaFoldDB" id="A0AAV7AL63"/>
<feature type="compositionally biased region" description="Polar residues" evidence="1">
    <location>
        <begin position="130"/>
        <end position="189"/>
    </location>
</feature>
<evidence type="ECO:0000313" key="3">
    <source>
        <dbReference type="Proteomes" id="UP000824782"/>
    </source>
</evidence>
<protein>
    <submittedName>
        <fullName evidence="2">Uncharacterized protein</fullName>
    </submittedName>
</protein>
<gene>
    <name evidence="2" type="ORF">GDO81_015548</name>
</gene>
<feature type="region of interest" description="Disordered" evidence="1">
    <location>
        <begin position="1"/>
        <end position="95"/>
    </location>
</feature>
<evidence type="ECO:0000313" key="2">
    <source>
        <dbReference type="EMBL" id="KAG8561971.1"/>
    </source>
</evidence>
<proteinExistence type="predicted"/>
<keyword evidence="3" id="KW-1185">Reference proteome</keyword>
<feature type="compositionally biased region" description="Basic and acidic residues" evidence="1">
    <location>
        <begin position="55"/>
        <end position="72"/>
    </location>
</feature>